<dbReference type="RefSeq" id="WP_283765690.1">
    <property type="nucleotide sequence ID" value="NZ_JAQOSO010000019.1"/>
</dbReference>
<keyword evidence="2" id="KW-1185">Reference proteome</keyword>
<reference evidence="1 2" key="1">
    <citation type="submission" date="2023-01" db="EMBL/GenBank/DDBJ databases">
        <title>Novel diversity within Roseofilum (Cyanobacteria; Desertifilaceae) from marine benthic mats with descriptions of four novel species.</title>
        <authorList>
            <person name="Wang Y."/>
            <person name="Berthold D.E."/>
            <person name="Hu J."/>
            <person name="Lefler F.W."/>
            <person name="Laughinghouse H.D. IV."/>
        </authorList>
    </citation>
    <scope>NUCLEOTIDE SEQUENCE [LARGE SCALE GENOMIC DNA]</scope>
    <source>
        <strain evidence="1 2">BLCC-M114</strain>
    </source>
</reference>
<name>A0ABT7B2F2_9CYAN</name>
<protein>
    <recommendedName>
        <fullName evidence="3">CopG-like ribbon-helix-helix domain-containing protein</fullName>
    </recommendedName>
</protein>
<dbReference type="EMBL" id="JAQOSO010000019">
    <property type="protein sequence ID" value="MDJ1173320.1"/>
    <property type="molecule type" value="Genomic_DNA"/>
</dbReference>
<proteinExistence type="predicted"/>
<sequence length="89" mass="10337">MATLQIENLPDEVYRRLQSLASEQQWTVNEAVIHVLAQSLDANQTITESVPEMESMSDILHRIRSRPRANPQDFGFRDSTVLIREDRDR</sequence>
<organism evidence="1 2">
    <name type="scientific">Roseofilum capinflatum BLCC-M114</name>
    <dbReference type="NCBI Taxonomy" id="3022440"/>
    <lineage>
        <taxon>Bacteria</taxon>
        <taxon>Bacillati</taxon>
        <taxon>Cyanobacteriota</taxon>
        <taxon>Cyanophyceae</taxon>
        <taxon>Desertifilales</taxon>
        <taxon>Desertifilaceae</taxon>
        <taxon>Roseofilum</taxon>
        <taxon>Roseofilum capinflatum</taxon>
    </lineage>
</organism>
<evidence type="ECO:0000313" key="1">
    <source>
        <dbReference type="EMBL" id="MDJ1173320.1"/>
    </source>
</evidence>
<comment type="caution">
    <text evidence="1">The sequence shown here is derived from an EMBL/GenBank/DDBJ whole genome shotgun (WGS) entry which is preliminary data.</text>
</comment>
<evidence type="ECO:0000313" key="2">
    <source>
        <dbReference type="Proteomes" id="UP001235849"/>
    </source>
</evidence>
<dbReference type="SUPFAM" id="SSF47598">
    <property type="entry name" value="Ribbon-helix-helix"/>
    <property type="match status" value="1"/>
</dbReference>
<gene>
    <name evidence="1" type="ORF">PMG25_04365</name>
</gene>
<evidence type="ECO:0008006" key="3">
    <source>
        <dbReference type="Google" id="ProtNLM"/>
    </source>
</evidence>
<dbReference type="InterPro" id="IPR010985">
    <property type="entry name" value="Ribbon_hlx_hlx"/>
</dbReference>
<dbReference type="Proteomes" id="UP001235849">
    <property type="component" value="Unassembled WGS sequence"/>
</dbReference>
<accession>A0ABT7B2F2</accession>